<dbReference type="Proteomes" id="UP000183769">
    <property type="component" value="Unassembled WGS sequence"/>
</dbReference>
<dbReference type="Pfam" id="PF07282">
    <property type="entry name" value="Cas12f1-like_TNB"/>
    <property type="match status" value="1"/>
</dbReference>
<dbReference type="AlphaFoldDB" id="A0A1I5W1C0"/>
<evidence type="ECO:0000256" key="1">
    <source>
        <dbReference type="ARBA" id="ARBA00023125"/>
    </source>
</evidence>
<dbReference type="NCBIfam" id="TIGR01766">
    <property type="entry name" value="IS200/IS605 family accessory protein TnpB-like domain"/>
    <property type="match status" value="1"/>
</dbReference>
<evidence type="ECO:0000259" key="2">
    <source>
        <dbReference type="Pfam" id="PF07282"/>
    </source>
</evidence>
<keyword evidence="1" id="KW-0238">DNA-binding</keyword>
<evidence type="ECO:0000313" key="4">
    <source>
        <dbReference type="Proteomes" id="UP000183769"/>
    </source>
</evidence>
<dbReference type="OrthoDB" id="168528at2157"/>
<dbReference type="EMBL" id="FOXI01000022">
    <property type="protein sequence ID" value="SFQ13542.1"/>
    <property type="molecule type" value="Genomic_DNA"/>
</dbReference>
<proteinExistence type="predicted"/>
<accession>A0A1I5W1C0</accession>
<feature type="domain" description="Cas12f1-like TNB" evidence="2">
    <location>
        <begin position="277"/>
        <end position="340"/>
    </location>
</feature>
<gene>
    <name evidence="3" type="ORF">SAMN05216277_12221</name>
</gene>
<keyword evidence="4" id="KW-1185">Reference proteome</keyword>
<protein>
    <submittedName>
        <fullName evidence="3">Transposase</fullName>
    </submittedName>
</protein>
<sequence length="350" mass="40186">MAEVSVETTFRNPSRSRRQEWQRATHILRECKQWLVDGWEDGSLTSSVTTGDIDNSLYSALQNQSIRNAKSDYDDEPIEYTGEQPIEVNNQNWEIHTTENGSVVVGFPCISDWWYTPIHVHDSIEEPVQTLLDGDAEKTKLSVWREGGDWHCSFTVEHNEQQDGEETPIGVDVGHNYILAATPDNASAESFLVSGKEHKFVRRYYRSLRDSLQETGAHRARNRVGNKEYRRIQDMNHTLSKRLVEYASQFENPVIKLEELENIRDGGEWNGVHSWPFYELQQFITYKAEKEGIRVEKVDPENTSQECSQCDELVGRDGSKFECPHCGYVRHADLNAAENISQREGEPCTA</sequence>
<evidence type="ECO:0000313" key="3">
    <source>
        <dbReference type="EMBL" id="SFQ13542.1"/>
    </source>
</evidence>
<name>A0A1I5W1C0_9EURY</name>
<dbReference type="NCBIfam" id="NF040570">
    <property type="entry name" value="guided_TnpB"/>
    <property type="match status" value="1"/>
</dbReference>
<organism evidence="3 4">
    <name type="scientific">Halolamina pelagica</name>
    <dbReference type="NCBI Taxonomy" id="699431"/>
    <lineage>
        <taxon>Archaea</taxon>
        <taxon>Methanobacteriati</taxon>
        <taxon>Methanobacteriota</taxon>
        <taxon>Stenosarchaea group</taxon>
        <taxon>Halobacteria</taxon>
        <taxon>Halobacteriales</taxon>
        <taxon>Haloferacaceae</taxon>
    </lineage>
</organism>
<dbReference type="RefSeq" id="WP_074880650.1">
    <property type="nucleotide sequence ID" value="NZ_FOXI01000022.1"/>
</dbReference>
<dbReference type="InterPro" id="IPR010095">
    <property type="entry name" value="Cas12f1-like_TNB"/>
</dbReference>
<reference evidence="4" key="1">
    <citation type="submission" date="2016-10" db="EMBL/GenBank/DDBJ databases">
        <authorList>
            <person name="Varghese N."/>
            <person name="Submissions S."/>
        </authorList>
    </citation>
    <scope>NUCLEOTIDE SEQUENCE [LARGE SCALE GENOMIC DNA]</scope>
    <source>
        <strain evidence="4">CGMCC 1.10329</strain>
    </source>
</reference>
<dbReference type="GO" id="GO:0003677">
    <property type="term" value="F:DNA binding"/>
    <property type="evidence" value="ECO:0007669"/>
    <property type="project" value="UniProtKB-KW"/>
</dbReference>